<feature type="transmembrane region" description="Helical" evidence="2">
    <location>
        <begin position="285"/>
        <end position="302"/>
    </location>
</feature>
<evidence type="ECO:0000256" key="2">
    <source>
        <dbReference type="SAM" id="Phobius"/>
    </source>
</evidence>
<name>A0ABR4D3N8_9PEZI</name>
<dbReference type="EMBL" id="JAZGUE010000007">
    <property type="protein sequence ID" value="KAL2264999.1"/>
    <property type="molecule type" value="Genomic_DNA"/>
</dbReference>
<keyword evidence="4" id="KW-1185">Reference proteome</keyword>
<feature type="transmembrane region" description="Helical" evidence="2">
    <location>
        <begin position="259"/>
        <end position="278"/>
    </location>
</feature>
<dbReference type="GeneID" id="98128983"/>
<comment type="caution">
    <text evidence="3">The sequence shown here is derived from an EMBL/GenBank/DDBJ whole genome shotgun (WGS) entry which is preliminary data.</text>
</comment>
<feature type="transmembrane region" description="Helical" evidence="2">
    <location>
        <begin position="308"/>
        <end position="327"/>
    </location>
</feature>
<evidence type="ECO:0000256" key="1">
    <source>
        <dbReference type="SAM" id="MobiDB-lite"/>
    </source>
</evidence>
<gene>
    <name evidence="3" type="ORF">VTJ83DRAFT_7509</name>
</gene>
<protein>
    <submittedName>
        <fullName evidence="3">Uncharacterized protein</fullName>
    </submittedName>
</protein>
<dbReference type="RefSeq" id="XP_070863726.1">
    <property type="nucleotide sequence ID" value="XM_071014339.1"/>
</dbReference>
<feature type="region of interest" description="Disordered" evidence="1">
    <location>
        <begin position="1"/>
        <end position="56"/>
    </location>
</feature>
<evidence type="ECO:0000313" key="3">
    <source>
        <dbReference type="EMBL" id="KAL2264999.1"/>
    </source>
</evidence>
<evidence type="ECO:0000313" key="4">
    <source>
        <dbReference type="Proteomes" id="UP001600064"/>
    </source>
</evidence>
<dbReference type="Proteomes" id="UP001600064">
    <property type="component" value="Unassembled WGS sequence"/>
</dbReference>
<accession>A0ABR4D3N8</accession>
<sequence length="339" mass="37360">MVPPPMHHARHSDLNVCRPPLPSHLENDLEKNGEHAGADPAWSAHRPQGQHPAMMPCPDGLDHPPPDDGCCTSTSLSNPRQDTAVSWADIWPFQPESSHGRFQNSASPTTTRLGGWFAAMAKQGCWHSRFIGLSTARICLWMLAFPRKSRRYTPSLVATDHVEAGLPTSRKGDSAVRKDTWRCCDHNVDQSFGSQKPQARWVDRASLVSGAFATVAIIHLHHQRIESTPADDANVARGGNLRHSISTTSLLDISPSWPYLARYGVLLVLYSSMGLIALRRPPHFWVDFAHAGLIITAIVAVWRASLVVALDGVILSGFLSLVCARIFDSVLARHRYCQV</sequence>
<reference evidence="3 4" key="1">
    <citation type="journal article" date="2024" name="Commun. Biol.">
        <title>Comparative genomic analysis of thermophilic fungi reveals convergent evolutionary adaptations and gene losses.</title>
        <authorList>
            <person name="Steindorff A.S."/>
            <person name="Aguilar-Pontes M.V."/>
            <person name="Robinson A.J."/>
            <person name="Andreopoulos B."/>
            <person name="LaButti K."/>
            <person name="Kuo A."/>
            <person name="Mondo S."/>
            <person name="Riley R."/>
            <person name="Otillar R."/>
            <person name="Haridas S."/>
            <person name="Lipzen A."/>
            <person name="Grimwood J."/>
            <person name="Schmutz J."/>
            <person name="Clum A."/>
            <person name="Reid I.D."/>
            <person name="Moisan M.C."/>
            <person name="Butler G."/>
            <person name="Nguyen T.T.M."/>
            <person name="Dewar K."/>
            <person name="Conant G."/>
            <person name="Drula E."/>
            <person name="Henrissat B."/>
            <person name="Hansel C."/>
            <person name="Singer S."/>
            <person name="Hutchinson M.I."/>
            <person name="de Vries R.P."/>
            <person name="Natvig D.O."/>
            <person name="Powell A.J."/>
            <person name="Tsang A."/>
            <person name="Grigoriev I.V."/>
        </authorList>
    </citation>
    <scope>NUCLEOTIDE SEQUENCE [LARGE SCALE GENOMIC DNA]</scope>
    <source>
        <strain evidence="3 4">ATCC 22073</strain>
    </source>
</reference>
<proteinExistence type="predicted"/>
<organism evidence="3 4">
    <name type="scientific">Remersonia thermophila</name>
    <dbReference type="NCBI Taxonomy" id="72144"/>
    <lineage>
        <taxon>Eukaryota</taxon>
        <taxon>Fungi</taxon>
        <taxon>Dikarya</taxon>
        <taxon>Ascomycota</taxon>
        <taxon>Pezizomycotina</taxon>
        <taxon>Sordariomycetes</taxon>
        <taxon>Sordariomycetidae</taxon>
        <taxon>Sordariales</taxon>
        <taxon>Sordariales incertae sedis</taxon>
        <taxon>Remersonia</taxon>
    </lineage>
</organism>
<feature type="compositionally biased region" description="Basic and acidic residues" evidence="1">
    <location>
        <begin position="25"/>
        <end position="37"/>
    </location>
</feature>
<keyword evidence="2" id="KW-0812">Transmembrane</keyword>
<keyword evidence="2" id="KW-1133">Transmembrane helix</keyword>
<keyword evidence="2" id="KW-0472">Membrane</keyword>